<dbReference type="SUPFAM" id="SSF56784">
    <property type="entry name" value="HAD-like"/>
    <property type="match status" value="1"/>
</dbReference>
<protein>
    <submittedName>
        <fullName evidence="2">Bifunctional polynucleotide phosphatase/kinase</fullName>
    </submittedName>
</protein>
<dbReference type="InterPro" id="IPR006551">
    <property type="entry name" value="Polynucleotide_phosphatase"/>
</dbReference>
<dbReference type="NCBIfam" id="TIGR01664">
    <property type="entry name" value="DNA-3'-Pase"/>
    <property type="match status" value="1"/>
</dbReference>
<dbReference type="FunFam" id="3.40.50.300:FF:000737">
    <property type="entry name" value="Bifunctional polynucleotide phosphatase/kinase"/>
    <property type="match status" value="1"/>
</dbReference>
<dbReference type="Proteomes" id="UP000469559">
    <property type="component" value="Unassembled WGS sequence"/>
</dbReference>
<dbReference type="NCBIfam" id="TIGR01662">
    <property type="entry name" value="HAD-SF-IIIA"/>
    <property type="match status" value="1"/>
</dbReference>
<evidence type="ECO:0000313" key="2">
    <source>
        <dbReference type="EMBL" id="TVY20197.1"/>
    </source>
</evidence>
<dbReference type="OrthoDB" id="19045at2759"/>
<dbReference type="InterPro" id="IPR006549">
    <property type="entry name" value="HAD-SF_hydro_IIIA"/>
</dbReference>
<feature type="region of interest" description="Disordered" evidence="1">
    <location>
        <begin position="1"/>
        <end position="65"/>
    </location>
</feature>
<dbReference type="InterPro" id="IPR036412">
    <property type="entry name" value="HAD-like_sf"/>
</dbReference>
<comment type="caution">
    <text evidence="2">The sequence shown here is derived from an EMBL/GenBank/DDBJ whole genome shotgun (WGS) entry which is preliminary data.</text>
</comment>
<dbReference type="InterPro" id="IPR027417">
    <property type="entry name" value="P-loop_NTPase"/>
</dbReference>
<dbReference type="AlphaFoldDB" id="A0A8T9BJX8"/>
<dbReference type="Pfam" id="PF08645">
    <property type="entry name" value="PNK3P"/>
    <property type="match status" value="1"/>
</dbReference>
<dbReference type="GO" id="GO:0003690">
    <property type="term" value="F:double-stranded DNA binding"/>
    <property type="evidence" value="ECO:0007669"/>
    <property type="project" value="TreeGrafter"/>
</dbReference>
<dbReference type="Pfam" id="PF13671">
    <property type="entry name" value="AAA_33"/>
    <property type="match status" value="1"/>
</dbReference>
<evidence type="ECO:0000313" key="3">
    <source>
        <dbReference type="Proteomes" id="UP000469559"/>
    </source>
</evidence>
<dbReference type="GO" id="GO:0046404">
    <property type="term" value="F:ATP-dependent polydeoxyribonucleotide 5'-hydroxyl-kinase activity"/>
    <property type="evidence" value="ECO:0007669"/>
    <property type="project" value="TreeGrafter"/>
</dbReference>
<dbReference type="Gene3D" id="3.40.50.1000">
    <property type="entry name" value="HAD superfamily/HAD-like"/>
    <property type="match status" value="1"/>
</dbReference>
<dbReference type="InterPro" id="IPR013954">
    <property type="entry name" value="PNK3P"/>
</dbReference>
<dbReference type="EMBL" id="QGMF01000066">
    <property type="protein sequence ID" value="TVY20197.1"/>
    <property type="molecule type" value="Genomic_DNA"/>
</dbReference>
<feature type="compositionally biased region" description="Polar residues" evidence="1">
    <location>
        <begin position="29"/>
        <end position="45"/>
    </location>
</feature>
<proteinExistence type="predicted"/>
<organism evidence="2 3">
    <name type="scientific">Lachnellula arida</name>
    <dbReference type="NCBI Taxonomy" id="1316785"/>
    <lineage>
        <taxon>Eukaryota</taxon>
        <taxon>Fungi</taxon>
        <taxon>Dikarya</taxon>
        <taxon>Ascomycota</taxon>
        <taxon>Pezizomycotina</taxon>
        <taxon>Leotiomycetes</taxon>
        <taxon>Helotiales</taxon>
        <taxon>Lachnaceae</taxon>
        <taxon>Lachnellula</taxon>
    </lineage>
</organism>
<sequence length="471" mass="52315">MTPPTKPAKRKQSTLDAPVSPPPLRRKVQSTTTQTAVASFFTPASQKPPEKVVWQERAPNDDTPNTLLVGKYEPANDPVSTLKELESGKIKLAAFDFDSTLIETASGKKFASDSQDWKWWHPSVPGKLRKLYLEDGYRIVAVSNQGGMSLKPNAKAPKTHTSKVASFKEKVSVVFNQLDIPMSIYAATEKDIFRKPRTGMWTEVLDDYDIQPDLEQCIFVGDAGGRHAEGRKPKDFSCSDRNFAENIGIKFQTPEEFFLGEAPRPFTRTFEPADYLPVSAAEAAAPFVKKNDIDIVIFCGSPGAGKSTFYWKYLKPLGYARVNQDILKTRDKCIKVAGDYLSEQKSVVVDNTNADIEVRNKWIELAAKHSVPIRCVLFTAAAQICEHNDAVRALNNTMNPEERQILPGIAFSSFKGRYKPPKVSEGFQDIIEIAFKVLKLNGQYGFDIGFDGSTKRKHAVHTITAASNPCG</sequence>
<dbReference type="PANTHER" id="PTHR12083:SF9">
    <property type="entry name" value="BIFUNCTIONAL POLYNUCLEOTIDE PHOSPHATASE_KINASE"/>
    <property type="match status" value="1"/>
</dbReference>
<dbReference type="Gene3D" id="3.40.50.300">
    <property type="entry name" value="P-loop containing nucleotide triphosphate hydrolases"/>
    <property type="match status" value="1"/>
</dbReference>
<dbReference type="InterPro" id="IPR023214">
    <property type="entry name" value="HAD_sf"/>
</dbReference>
<dbReference type="GO" id="GO:0006281">
    <property type="term" value="P:DNA repair"/>
    <property type="evidence" value="ECO:0007669"/>
    <property type="project" value="TreeGrafter"/>
</dbReference>
<dbReference type="FunFam" id="3.40.50.1000:FF:000078">
    <property type="entry name" value="Bifunctional polynucleotide phosphatase/kinase"/>
    <property type="match status" value="1"/>
</dbReference>
<gene>
    <name evidence="2" type="primary">pnk1</name>
    <name evidence="2" type="ORF">LARI1_G001674</name>
</gene>
<name>A0A8T9BJX8_9HELO</name>
<dbReference type="PANTHER" id="PTHR12083">
    <property type="entry name" value="BIFUNCTIONAL POLYNUCLEOTIDE PHOSPHATASE/KINASE"/>
    <property type="match status" value="1"/>
</dbReference>
<keyword evidence="3" id="KW-1185">Reference proteome</keyword>
<feature type="compositionally biased region" description="Basic and acidic residues" evidence="1">
    <location>
        <begin position="48"/>
        <end position="60"/>
    </location>
</feature>
<accession>A0A8T9BJX8</accession>
<reference evidence="2 3" key="1">
    <citation type="submission" date="2018-05" db="EMBL/GenBank/DDBJ databases">
        <title>Whole genome sequencing for identification of molecular markers to develop diagnostic detection tools for the regulated plant pathogen Lachnellula willkommii.</title>
        <authorList>
            <person name="Giroux E."/>
            <person name="Bilodeau G."/>
        </authorList>
    </citation>
    <scope>NUCLEOTIDE SEQUENCE [LARGE SCALE GENOMIC DNA]</scope>
    <source>
        <strain evidence="2 3">CBS 203.66</strain>
    </source>
</reference>
<evidence type="ECO:0000256" key="1">
    <source>
        <dbReference type="SAM" id="MobiDB-lite"/>
    </source>
</evidence>
<dbReference type="SUPFAM" id="SSF52540">
    <property type="entry name" value="P-loop containing nucleoside triphosphate hydrolases"/>
    <property type="match status" value="1"/>
</dbReference>
<dbReference type="GO" id="GO:0046403">
    <property type="term" value="F:polynucleotide 3'-phosphatase activity"/>
    <property type="evidence" value="ECO:0007669"/>
    <property type="project" value="TreeGrafter"/>
</dbReference>